<protein>
    <submittedName>
        <fullName evidence="3">NAGLU</fullName>
        <ecNumber evidence="3">3.2.1.50</ecNumber>
    </submittedName>
</protein>
<feature type="domain" description="Alpha-N-acetylglucosaminidase C-terminal" evidence="2">
    <location>
        <begin position="546"/>
        <end position="782"/>
    </location>
</feature>
<dbReference type="Proteomes" id="UP000507470">
    <property type="component" value="Unassembled WGS sequence"/>
</dbReference>
<keyword evidence="3" id="KW-0326">Glycosidase</keyword>
<keyword evidence="3" id="KW-0378">Hydrolase</keyword>
<dbReference type="Gene3D" id="1.20.120.670">
    <property type="entry name" value="N-acetyl-b-d-glucoasminidase"/>
    <property type="match status" value="2"/>
</dbReference>
<feature type="domain" description="Alpha-N-acetylglucosaminidase C-terminal" evidence="2">
    <location>
        <begin position="457"/>
        <end position="510"/>
    </location>
</feature>
<dbReference type="InterPro" id="IPR024732">
    <property type="entry name" value="NAGLU_C"/>
</dbReference>
<evidence type="ECO:0000313" key="4">
    <source>
        <dbReference type="Proteomes" id="UP000507470"/>
    </source>
</evidence>
<dbReference type="EMBL" id="CACVKT020005969">
    <property type="protein sequence ID" value="CAC5398844.1"/>
    <property type="molecule type" value="Genomic_DNA"/>
</dbReference>
<organism evidence="3 4">
    <name type="scientific">Mytilus coruscus</name>
    <name type="common">Sea mussel</name>
    <dbReference type="NCBI Taxonomy" id="42192"/>
    <lineage>
        <taxon>Eukaryota</taxon>
        <taxon>Metazoa</taxon>
        <taxon>Spiralia</taxon>
        <taxon>Lophotrochozoa</taxon>
        <taxon>Mollusca</taxon>
        <taxon>Bivalvia</taxon>
        <taxon>Autobranchia</taxon>
        <taxon>Pteriomorphia</taxon>
        <taxon>Mytilida</taxon>
        <taxon>Mytiloidea</taxon>
        <taxon>Mytilidae</taxon>
        <taxon>Mytilinae</taxon>
        <taxon>Mytilus</taxon>
    </lineage>
</organism>
<dbReference type="InterPro" id="IPR007781">
    <property type="entry name" value="NAGLU"/>
</dbReference>
<dbReference type="InterPro" id="IPR024733">
    <property type="entry name" value="NAGLU_tim-barrel"/>
</dbReference>
<evidence type="ECO:0000259" key="1">
    <source>
        <dbReference type="Pfam" id="PF05089"/>
    </source>
</evidence>
<dbReference type="Gene3D" id="3.20.20.80">
    <property type="entry name" value="Glycosidases"/>
    <property type="match status" value="1"/>
</dbReference>
<sequence>MKFLLLVLISSAMAAKEFHTLDVLYSRVPADAQQRTVTALIQRVVGARASQFKAIVNPALAPNRIDTFHLVSENGTLDIPKELPKLPKSGVTVSANDRFRYYQNVCTVSYSFVWYKWEDWEKQLDWMALHGLNLPLAFTGQEAIFQRVYMKMGMTMKDMQTHFGGPAFQAWSRMGNMRGWGGPVTQTWLNDQLILQHKILDRMRALGMIPVLPGFAGHVPEALSRIHPKANISQLGDWARLHPKANVSRLRDWGRFNETYCCTYLLDFGDPLFKEIGVSFIKEMEYEFGVDHIYNVDSFNEMKPKSGSAEYLQEVGSIIFDVLQTGDPDAIWLMQGWLFQDKQFWQQAQIKAMLTSVPEGKMIVLDLFSEVSPIYTYTESYYGQPYIWCMLHDFGGTMELYGALDSINTGPFEGRNMTNSTMVGLGLTPEGIYQNEVIYEFFMENVWRKQPRDITKWISDFTRKRYGKYNKFVDLAWQYLKKSVYNSTAGHEDFSTDVIVTRRPRYRNRLRPQESVFNDTDRMSDHSAFAIITSLPRFDPVLHPNTSVYNDTDHLHDNNIDIIVTTRPRISPAIHQDVWFDPEDLYAAWDLLILSADQYKNNTLYQYDLVDVTRNSLQIISIEYYNKMIASVMINKTEDFLINSRLLLELLNDMETLLASDSHFLLGKWIAAAKSWATDISESFNLEFNARNQITLWGPRGEILDYACKQWSGLLKGYYIPRWQLFVEMLHISVIDHTKFNETLFAQIVYEKVELPFSNQLDDYPTEPIGDAYVIATSIHKKYRNMIDKEFFQVYAAQSRKVKDNRNMIEKKYGLNAPVYDILVKT</sequence>
<dbReference type="GO" id="GO:0004561">
    <property type="term" value="F:alpha-N-acetylglucosaminidase activity"/>
    <property type="evidence" value="ECO:0007669"/>
    <property type="project" value="UniProtKB-EC"/>
</dbReference>
<gene>
    <name evidence="3" type="ORF">MCOR_33171</name>
</gene>
<dbReference type="Pfam" id="PF12972">
    <property type="entry name" value="NAGLU_C"/>
    <property type="match status" value="2"/>
</dbReference>
<dbReference type="PANTHER" id="PTHR12872">
    <property type="entry name" value="ALPHA-N-ACETYLGLUCOSAMINIDASE"/>
    <property type="match status" value="1"/>
</dbReference>
<accession>A0A6J8CV01</accession>
<reference evidence="3 4" key="1">
    <citation type="submission" date="2020-06" db="EMBL/GenBank/DDBJ databases">
        <authorList>
            <person name="Li R."/>
            <person name="Bekaert M."/>
        </authorList>
    </citation>
    <scope>NUCLEOTIDE SEQUENCE [LARGE SCALE GENOMIC DNA]</scope>
    <source>
        <strain evidence="4">wild</strain>
    </source>
</reference>
<evidence type="ECO:0000313" key="3">
    <source>
        <dbReference type="EMBL" id="CAC5398844.1"/>
    </source>
</evidence>
<dbReference type="OrthoDB" id="64736at2759"/>
<dbReference type="Pfam" id="PF05089">
    <property type="entry name" value="NAGLU"/>
    <property type="match status" value="1"/>
</dbReference>
<proteinExistence type="predicted"/>
<dbReference type="EC" id="3.2.1.50" evidence="3"/>
<evidence type="ECO:0000259" key="2">
    <source>
        <dbReference type="Pfam" id="PF12972"/>
    </source>
</evidence>
<name>A0A6J8CV01_MYTCO</name>
<feature type="domain" description="Alpha-N-acetylglucosaminidase tim-barrel" evidence="1">
    <location>
        <begin position="240"/>
        <end position="449"/>
    </location>
</feature>
<dbReference type="AlphaFoldDB" id="A0A6J8CV01"/>
<keyword evidence="4" id="KW-1185">Reference proteome</keyword>
<dbReference type="PANTHER" id="PTHR12872:SF1">
    <property type="entry name" value="ALPHA-N-ACETYLGLUCOSAMINIDASE"/>
    <property type="match status" value="1"/>
</dbReference>